<proteinExistence type="predicted"/>
<dbReference type="AlphaFoldDB" id="A0A154PSI9"/>
<keyword evidence="2" id="KW-1185">Reference proteome</keyword>
<organism evidence="1 2">
    <name type="scientific">Dufourea novaeangliae</name>
    <name type="common">Sweat bee</name>
    <dbReference type="NCBI Taxonomy" id="178035"/>
    <lineage>
        <taxon>Eukaryota</taxon>
        <taxon>Metazoa</taxon>
        <taxon>Ecdysozoa</taxon>
        <taxon>Arthropoda</taxon>
        <taxon>Hexapoda</taxon>
        <taxon>Insecta</taxon>
        <taxon>Pterygota</taxon>
        <taxon>Neoptera</taxon>
        <taxon>Endopterygota</taxon>
        <taxon>Hymenoptera</taxon>
        <taxon>Apocrita</taxon>
        <taxon>Aculeata</taxon>
        <taxon>Apoidea</taxon>
        <taxon>Anthophila</taxon>
        <taxon>Halictidae</taxon>
        <taxon>Rophitinae</taxon>
        <taxon>Dufourea</taxon>
    </lineage>
</organism>
<dbReference type="Proteomes" id="UP000076502">
    <property type="component" value="Unassembled WGS sequence"/>
</dbReference>
<evidence type="ECO:0000313" key="1">
    <source>
        <dbReference type="EMBL" id="KZC14871.1"/>
    </source>
</evidence>
<sequence length="119" mass="13674">MGSEIKNYNATNRVLRRSSRVSCVTWERVYAEVCGRKYDGNTYCAKVPSRGERMKGKRPFEDGRQTREKNNVQTIYRVLSIIVPNWDPRGDDNRGLRETLLTPVNTFFARSSSLGNTPL</sequence>
<gene>
    <name evidence="1" type="ORF">WN55_07569</name>
</gene>
<evidence type="ECO:0000313" key="2">
    <source>
        <dbReference type="Proteomes" id="UP000076502"/>
    </source>
</evidence>
<reference evidence="1 2" key="1">
    <citation type="submission" date="2015-07" db="EMBL/GenBank/DDBJ databases">
        <title>The genome of Dufourea novaeangliae.</title>
        <authorList>
            <person name="Pan H."/>
            <person name="Kapheim K."/>
        </authorList>
    </citation>
    <scope>NUCLEOTIDE SEQUENCE [LARGE SCALE GENOMIC DNA]</scope>
    <source>
        <strain evidence="1">0120121106</strain>
        <tissue evidence="1">Whole body</tissue>
    </source>
</reference>
<accession>A0A154PSI9</accession>
<name>A0A154PSI9_DUFNO</name>
<protein>
    <submittedName>
        <fullName evidence="1">Uncharacterized protein</fullName>
    </submittedName>
</protein>
<dbReference type="EMBL" id="KQ435131">
    <property type="protein sequence ID" value="KZC14871.1"/>
    <property type="molecule type" value="Genomic_DNA"/>
</dbReference>